<protein>
    <recommendedName>
        <fullName evidence="4">Late embryogenesis abundant protein LEA-2 subgroup domain-containing protein</fullName>
    </recommendedName>
</protein>
<reference evidence="3" key="1">
    <citation type="journal article" date="2014" name="Science">
        <title>Ancient hybridizations among the ancestral genomes of bread wheat.</title>
        <authorList>
            <consortium name="International Wheat Genome Sequencing Consortium,"/>
            <person name="Marcussen T."/>
            <person name="Sandve S.R."/>
            <person name="Heier L."/>
            <person name="Spannagl M."/>
            <person name="Pfeifer M."/>
            <person name="Jakobsen K.S."/>
            <person name="Wulff B.B."/>
            <person name="Steuernagel B."/>
            <person name="Mayer K.F."/>
            <person name="Olsen O.A."/>
        </authorList>
    </citation>
    <scope>NUCLEOTIDE SEQUENCE [LARGE SCALE GENOMIC DNA]</scope>
    <source>
        <strain evidence="3">cv. AL8/78</strain>
    </source>
</reference>
<reference evidence="2" key="4">
    <citation type="submission" date="2019-03" db="UniProtKB">
        <authorList>
            <consortium name="EnsemblPlants"/>
        </authorList>
    </citation>
    <scope>IDENTIFICATION</scope>
</reference>
<keyword evidence="1" id="KW-1133">Transmembrane helix</keyword>
<organism evidence="2 3">
    <name type="scientific">Aegilops tauschii subsp. strangulata</name>
    <name type="common">Goatgrass</name>
    <dbReference type="NCBI Taxonomy" id="200361"/>
    <lineage>
        <taxon>Eukaryota</taxon>
        <taxon>Viridiplantae</taxon>
        <taxon>Streptophyta</taxon>
        <taxon>Embryophyta</taxon>
        <taxon>Tracheophyta</taxon>
        <taxon>Spermatophyta</taxon>
        <taxon>Magnoliopsida</taxon>
        <taxon>Liliopsida</taxon>
        <taxon>Poales</taxon>
        <taxon>Poaceae</taxon>
        <taxon>BOP clade</taxon>
        <taxon>Pooideae</taxon>
        <taxon>Triticodae</taxon>
        <taxon>Triticeae</taxon>
        <taxon>Triticinae</taxon>
        <taxon>Aegilops</taxon>
    </lineage>
</organism>
<evidence type="ECO:0008006" key="4">
    <source>
        <dbReference type="Google" id="ProtNLM"/>
    </source>
</evidence>
<sequence length="209" mass="23156">MKVRNLYSLREDLNRAAVVVLWIPLLFWIPLGCVVFRVNGLPPKFSVQVSEARSPEAPRAAVPADPVSTTTTSTAFNITLHAVNRRPADRCYRQGEAVVLYSGLTVAWGRTPRFCVGAMHTRDVTVVAWADDGVQLPTLLRDQMAVERRAGSVELDVDLRLFRSDDGSARPTWMRCKVTTGGPKQMDGVPCTVFALQNWASDVAPSWMQ</sequence>
<name>A0A453F8M3_AEGTS</name>
<dbReference type="PANTHER" id="PTHR33994">
    <property type="entry name" value="OS04G0515000 PROTEIN"/>
    <property type="match status" value="1"/>
</dbReference>
<dbReference type="EnsemblPlants" id="AET3Gv20610600.1">
    <property type="protein sequence ID" value="AET3Gv20610600.1"/>
    <property type="gene ID" value="AET3Gv20610600"/>
</dbReference>
<dbReference type="AlphaFoldDB" id="A0A453F8M3"/>
<dbReference type="Gramene" id="AET3Gv20610600.1">
    <property type="protein sequence ID" value="AET3Gv20610600.1"/>
    <property type="gene ID" value="AET3Gv20610600"/>
</dbReference>
<evidence type="ECO:0000313" key="2">
    <source>
        <dbReference type="EnsemblPlants" id="AET3Gv20610600.1"/>
    </source>
</evidence>
<evidence type="ECO:0000256" key="1">
    <source>
        <dbReference type="SAM" id="Phobius"/>
    </source>
</evidence>
<dbReference type="Proteomes" id="UP000015105">
    <property type="component" value="Chromosome 3D"/>
</dbReference>
<keyword evidence="3" id="KW-1185">Reference proteome</keyword>
<keyword evidence="1" id="KW-0472">Membrane</keyword>
<keyword evidence="1" id="KW-0812">Transmembrane</keyword>
<feature type="transmembrane region" description="Helical" evidence="1">
    <location>
        <begin position="16"/>
        <end position="36"/>
    </location>
</feature>
<proteinExistence type="predicted"/>
<reference evidence="2" key="5">
    <citation type="journal article" date="2021" name="G3 (Bethesda)">
        <title>Aegilops tauschii genome assembly Aet v5.0 features greater sequence contiguity and improved annotation.</title>
        <authorList>
            <person name="Wang L."/>
            <person name="Zhu T."/>
            <person name="Rodriguez J.C."/>
            <person name="Deal K.R."/>
            <person name="Dubcovsky J."/>
            <person name="McGuire P.E."/>
            <person name="Lux T."/>
            <person name="Spannagl M."/>
            <person name="Mayer K.F.X."/>
            <person name="Baldrich P."/>
            <person name="Meyers B.C."/>
            <person name="Huo N."/>
            <person name="Gu Y.Q."/>
            <person name="Zhou H."/>
            <person name="Devos K.M."/>
            <person name="Bennetzen J.L."/>
            <person name="Unver T."/>
            <person name="Budak H."/>
            <person name="Gulick P.J."/>
            <person name="Galiba G."/>
            <person name="Kalapos B."/>
            <person name="Nelson D.R."/>
            <person name="Li P."/>
            <person name="You F.M."/>
            <person name="Luo M.C."/>
            <person name="Dvorak J."/>
        </authorList>
    </citation>
    <scope>NUCLEOTIDE SEQUENCE [LARGE SCALE GENOMIC DNA]</scope>
    <source>
        <strain evidence="2">cv. AL8/78</strain>
    </source>
</reference>
<reference evidence="3" key="2">
    <citation type="journal article" date="2017" name="Nat. Plants">
        <title>The Aegilops tauschii genome reveals multiple impacts of transposons.</title>
        <authorList>
            <person name="Zhao G."/>
            <person name="Zou C."/>
            <person name="Li K."/>
            <person name="Wang K."/>
            <person name="Li T."/>
            <person name="Gao L."/>
            <person name="Zhang X."/>
            <person name="Wang H."/>
            <person name="Yang Z."/>
            <person name="Liu X."/>
            <person name="Jiang W."/>
            <person name="Mao L."/>
            <person name="Kong X."/>
            <person name="Jiao Y."/>
            <person name="Jia J."/>
        </authorList>
    </citation>
    <scope>NUCLEOTIDE SEQUENCE [LARGE SCALE GENOMIC DNA]</scope>
    <source>
        <strain evidence="3">cv. AL8/78</strain>
    </source>
</reference>
<accession>A0A453F8M3</accession>
<evidence type="ECO:0000313" key="3">
    <source>
        <dbReference type="Proteomes" id="UP000015105"/>
    </source>
</evidence>
<reference evidence="2" key="3">
    <citation type="journal article" date="2017" name="Nature">
        <title>Genome sequence of the progenitor of the wheat D genome Aegilops tauschii.</title>
        <authorList>
            <person name="Luo M.C."/>
            <person name="Gu Y.Q."/>
            <person name="Puiu D."/>
            <person name="Wang H."/>
            <person name="Twardziok S.O."/>
            <person name="Deal K.R."/>
            <person name="Huo N."/>
            <person name="Zhu T."/>
            <person name="Wang L."/>
            <person name="Wang Y."/>
            <person name="McGuire P.E."/>
            <person name="Liu S."/>
            <person name="Long H."/>
            <person name="Ramasamy R.K."/>
            <person name="Rodriguez J.C."/>
            <person name="Van S.L."/>
            <person name="Yuan L."/>
            <person name="Wang Z."/>
            <person name="Xia Z."/>
            <person name="Xiao L."/>
            <person name="Anderson O.D."/>
            <person name="Ouyang S."/>
            <person name="Liang Y."/>
            <person name="Zimin A.V."/>
            <person name="Pertea G."/>
            <person name="Qi P."/>
            <person name="Bennetzen J.L."/>
            <person name="Dai X."/>
            <person name="Dawson M.W."/>
            <person name="Muller H.G."/>
            <person name="Kugler K."/>
            <person name="Rivarola-Duarte L."/>
            <person name="Spannagl M."/>
            <person name="Mayer K.F.X."/>
            <person name="Lu F.H."/>
            <person name="Bevan M.W."/>
            <person name="Leroy P."/>
            <person name="Li P."/>
            <person name="You F.M."/>
            <person name="Sun Q."/>
            <person name="Liu Z."/>
            <person name="Lyons E."/>
            <person name="Wicker T."/>
            <person name="Salzberg S.L."/>
            <person name="Devos K.M."/>
            <person name="Dvorak J."/>
        </authorList>
    </citation>
    <scope>NUCLEOTIDE SEQUENCE [LARGE SCALE GENOMIC DNA]</scope>
    <source>
        <strain evidence="2">cv. AL8/78</strain>
    </source>
</reference>
<dbReference type="PANTHER" id="PTHR33994:SF38">
    <property type="entry name" value="LATE EMBRYOGENESIS ABUNDANT PROTEIN LEA-2 SUBGROUP DOMAIN-CONTAINING PROTEIN"/>
    <property type="match status" value="1"/>
</dbReference>